<keyword evidence="2" id="KW-1185">Reference proteome</keyword>
<dbReference type="EMBL" id="MU853420">
    <property type="protein sequence ID" value="KAK4132090.1"/>
    <property type="molecule type" value="Genomic_DNA"/>
</dbReference>
<evidence type="ECO:0000313" key="2">
    <source>
        <dbReference type="Proteomes" id="UP001304895"/>
    </source>
</evidence>
<sequence length="344" mass="39250">MSVQVRKYYWIDRSCNELGNGDVEAYITEARHWARRAYDRLRSRRDTDFARVFNVIFKTPKSDQVPYPKPSLWRLLNGTQPKAEWVATIHHVLHLLHDFSHNWSRTPHREMADVRLYFNAGAKRWVSIADGRLYDPVNHVYNSSNWDDLTDSEAVTSFVLPCTPAPGRHENPQRVTIDLLPPDYSTPGDRFSLAQIDPDAIATLGIHGLTRAVLPRVLLHQFMRTRAYLLDDFPGDDETAGWEYCMRRRKGEAAGCAESIAMLGLWAGLADMRPAGKKRGGFTMDRAWDLIPGGWDDEHVLRDDEGEGVIRDGGTGKWDVRLRGNGPVHGEVRFYEDMTGNSPY</sequence>
<gene>
    <name evidence="1" type="ORF">BT67DRAFT_484675</name>
</gene>
<comment type="caution">
    <text evidence="1">The sequence shown here is derived from an EMBL/GenBank/DDBJ whole genome shotgun (WGS) entry which is preliminary data.</text>
</comment>
<organism evidence="1 2">
    <name type="scientific">Trichocladium antarcticum</name>
    <dbReference type="NCBI Taxonomy" id="1450529"/>
    <lineage>
        <taxon>Eukaryota</taxon>
        <taxon>Fungi</taxon>
        <taxon>Dikarya</taxon>
        <taxon>Ascomycota</taxon>
        <taxon>Pezizomycotina</taxon>
        <taxon>Sordariomycetes</taxon>
        <taxon>Sordariomycetidae</taxon>
        <taxon>Sordariales</taxon>
        <taxon>Chaetomiaceae</taxon>
        <taxon>Trichocladium</taxon>
    </lineage>
</organism>
<dbReference type="Proteomes" id="UP001304895">
    <property type="component" value="Unassembled WGS sequence"/>
</dbReference>
<evidence type="ECO:0000313" key="1">
    <source>
        <dbReference type="EMBL" id="KAK4132090.1"/>
    </source>
</evidence>
<protein>
    <submittedName>
        <fullName evidence="1">Uncharacterized protein</fullName>
    </submittedName>
</protein>
<name>A0AAN6UFU7_9PEZI</name>
<proteinExistence type="predicted"/>
<dbReference type="AlphaFoldDB" id="A0AAN6UFU7"/>
<reference evidence="1" key="2">
    <citation type="submission" date="2023-05" db="EMBL/GenBank/DDBJ databases">
        <authorList>
            <consortium name="Lawrence Berkeley National Laboratory"/>
            <person name="Steindorff A."/>
            <person name="Hensen N."/>
            <person name="Bonometti L."/>
            <person name="Westerberg I."/>
            <person name="Brannstrom I.O."/>
            <person name="Guillou S."/>
            <person name="Cros-Aarteil S."/>
            <person name="Calhoun S."/>
            <person name="Haridas S."/>
            <person name="Kuo A."/>
            <person name="Mondo S."/>
            <person name="Pangilinan J."/>
            <person name="Riley R."/>
            <person name="Labutti K."/>
            <person name="Andreopoulos B."/>
            <person name="Lipzen A."/>
            <person name="Chen C."/>
            <person name="Yanf M."/>
            <person name="Daum C."/>
            <person name="Ng V."/>
            <person name="Clum A."/>
            <person name="Ohm R."/>
            <person name="Martin F."/>
            <person name="Silar P."/>
            <person name="Natvig D."/>
            <person name="Lalanne C."/>
            <person name="Gautier V."/>
            <person name="Ament-Velasquez S.L."/>
            <person name="Kruys A."/>
            <person name="Hutchinson M.I."/>
            <person name="Powell A.J."/>
            <person name="Barry K."/>
            <person name="Miller A.N."/>
            <person name="Grigoriev I.V."/>
            <person name="Debuchy R."/>
            <person name="Gladieux P."/>
            <person name="Thoren M.H."/>
            <person name="Johannesson H."/>
        </authorList>
    </citation>
    <scope>NUCLEOTIDE SEQUENCE</scope>
    <source>
        <strain evidence="1">CBS 123565</strain>
    </source>
</reference>
<accession>A0AAN6UFU7</accession>
<reference evidence="1" key="1">
    <citation type="journal article" date="2023" name="Mol. Phylogenet. Evol.">
        <title>Genome-scale phylogeny and comparative genomics of the fungal order Sordariales.</title>
        <authorList>
            <person name="Hensen N."/>
            <person name="Bonometti L."/>
            <person name="Westerberg I."/>
            <person name="Brannstrom I.O."/>
            <person name="Guillou S."/>
            <person name="Cros-Aarteil S."/>
            <person name="Calhoun S."/>
            <person name="Haridas S."/>
            <person name="Kuo A."/>
            <person name="Mondo S."/>
            <person name="Pangilinan J."/>
            <person name="Riley R."/>
            <person name="LaButti K."/>
            <person name="Andreopoulos B."/>
            <person name="Lipzen A."/>
            <person name="Chen C."/>
            <person name="Yan M."/>
            <person name="Daum C."/>
            <person name="Ng V."/>
            <person name="Clum A."/>
            <person name="Steindorff A."/>
            <person name="Ohm R.A."/>
            <person name="Martin F."/>
            <person name="Silar P."/>
            <person name="Natvig D.O."/>
            <person name="Lalanne C."/>
            <person name="Gautier V."/>
            <person name="Ament-Velasquez S.L."/>
            <person name="Kruys A."/>
            <person name="Hutchinson M.I."/>
            <person name="Powell A.J."/>
            <person name="Barry K."/>
            <person name="Miller A.N."/>
            <person name="Grigoriev I.V."/>
            <person name="Debuchy R."/>
            <person name="Gladieux P."/>
            <person name="Hiltunen Thoren M."/>
            <person name="Johannesson H."/>
        </authorList>
    </citation>
    <scope>NUCLEOTIDE SEQUENCE</scope>
    <source>
        <strain evidence="1">CBS 123565</strain>
    </source>
</reference>